<organism evidence="4 5">
    <name type="scientific">Microlunatus endophyticus</name>
    <dbReference type="NCBI Taxonomy" id="1716077"/>
    <lineage>
        <taxon>Bacteria</taxon>
        <taxon>Bacillati</taxon>
        <taxon>Actinomycetota</taxon>
        <taxon>Actinomycetes</taxon>
        <taxon>Propionibacteriales</taxon>
        <taxon>Propionibacteriaceae</taxon>
        <taxon>Microlunatus</taxon>
    </lineage>
</organism>
<comment type="cofactor">
    <cofactor evidence="1">
        <name>Mg(2+)</name>
        <dbReference type="ChEBI" id="CHEBI:18420"/>
    </cofactor>
</comment>
<dbReference type="SUPFAM" id="SSF55811">
    <property type="entry name" value="Nudix"/>
    <property type="match status" value="1"/>
</dbReference>
<dbReference type="AlphaFoldDB" id="A0A917S5Q5"/>
<accession>A0A917S5Q5</accession>
<dbReference type="EMBL" id="BMMZ01000002">
    <property type="protein sequence ID" value="GGL56468.1"/>
    <property type="molecule type" value="Genomic_DNA"/>
</dbReference>
<evidence type="ECO:0000313" key="4">
    <source>
        <dbReference type="EMBL" id="GGL56468.1"/>
    </source>
</evidence>
<dbReference type="Gene3D" id="3.90.79.10">
    <property type="entry name" value="Nucleoside Triphosphate Pyrophosphohydrolase"/>
    <property type="match status" value="1"/>
</dbReference>
<gene>
    <name evidence="4" type="ORF">GCM10011575_13680</name>
</gene>
<comment type="caution">
    <text evidence="4">The sequence shown here is derived from an EMBL/GenBank/DDBJ whole genome shotgun (WGS) entry which is preliminary data.</text>
</comment>
<keyword evidence="5" id="KW-1185">Reference proteome</keyword>
<name>A0A917S5Q5_9ACTN</name>
<dbReference type="PANTHER" id="PTHR43046:SF14">
    <property type="entry name" value="MUTT_NUDIX FAMILY PROTEIN"/>
    <property type="match status" value="1"/>
</dbReference>
<dbReference type="PROSITE" id="PS51462">
    <property type="entry name" value="NUDIX"/>
    <property type="match status" value="1"/>
</dbReference>
<reference evidence="4" key="2">
    <citation type="submission" date="2020-09" db="EMBL/GenBank/DDBJ databases">
        <authorList>
            <person name="Sun Q."/>
            <person name="Zhou Y."/>
        </authorList>
    </citation>
    <scope>NUCLEOTIDE SEQUENCE</scope>
    <source>
        <strain evidence="4">CGMCC 4.7306</strain>
    </source>
</reference>
<dbReference type="PANTHER" id="PTHR43046">
    <property type="entry name" value="GDP-MANNOSE MANNOSYL HYDROLASE"/>
    <property type="match status" value="1"/>
</dbReference>
<evidence type="ECO:0000259" key="3">
    <source>
        <dbReference type="PROSITE" id="PS51462"/>
    </source>
</evidence>
<evidence type="ECO:0000256" key="1">
    <source>
        <dbReference type="ARBA" id="ARBA00001946"/>
    </source>
</evidence>
<evidence type="ECO:0000256" key="2">
    <source>
        <dbReference type="ARBA" id="ARBA00022801"/>
    </source>
</evidence>
<reference evidence="4" key="1">
    <citation type="journal article" date="2014" name="Int. J. Syst. Evol. Microbiol.">
        <title>Complete genome sequence of Corynebacterium casei LMG S-19264T (=DSM 44701T), isolated from a smear-ripened cheese.</title>
        <authorList>
            <consortium name="US DOE Joint Genome Institute (JGI-PGF)"/>
            <person name="Walter F."/>
            <person name="Albersmeier A."/>
            <person name="Kalinowski J."/>
            <person name="Ruckert C."/>
        </authorList>
    </citation>
    <scope>NUCLEOTIDE SEQUENCE</scope>
    <source>
        <strain evidence="4">CGMCC 4.7306</strain>
    </source>
</reference>
<dbReference type="RefSeq" id="WP_188894379.1">
    <property type="nucleotide sequence ID" value="NZ_BMMZ01000002.1"/>
</dbReference>
<keyword evidence="2" id="KW-0378">Hydrolase</keyword>
<dbReference type="Proteomes" id="UP000613840">
    <property type="component" value="Unassembled WGS sequence"/>
</dbReference>
<evidence type="ECO:0000313" key="5">
    <source>
        <dbReference type="Proteomes" id="UP000613840"/>
    </source>
</evidence>
<sequence length="184" mass="20281">MSRHRLTESAREVLTTWDPPDRGQAALRRLYRDHLDDRPDDGWARSSPGRHLTASAMIISAAGDQVLLTLHRKIGRWLQTGGHLEPGDRDLPSAALREATEESGLADLRLGPLLLLSRHQVVCGPATPTFHLDLQFLAVADEVTPAVVSDESDDVRWFACDQLPEVDDSVRQLVAAARVAVADR</sequence>
<dbReference type="InterPro" id="IPR015797">
    <property type="entry name" value="NUDIX_hydrolase-like_dom_sf"/>
</dbReference>
<dbReference type="Pfam" id="PF00293">
    <property type="entry name" value="NUDIX"/>
    <property type="match status" value="1"/>
</dbReference>
<dbReference type="InterPro" id="IPR000086">
    <property type="entry name" value="NUDIX_hydrolase_dom"/>
</dbReference>
<feature type="domain" description="Nudix hydrolase" evidence="3">
    <location>
        <begin position="49"/>
        <end position="184"/>
    </location>
</feature>
<proteinExistence type="predicted"/>
<dbReference type="GO" id="GO:0016787">
    <property type="term" value="F:hydrolase activity"/>
    <property type="evidence" value="ECO:0007669"/>
    <property type="project" value="UniProtKB-KW"/>
</dbReference>
<protein>
    <recommendedName>
        <fullName evidence="3">Nudix hydrolase domain-containing protein</fullName>
    </recommendedName>
</protein>
<dbReference type="CDD" id="cd03674">
    <property type="entry name" value="NUDIX_Hydrolase"/>
    <property type="match status" value="1"/>
</dbReference>